<reference evidence="3" key="1">
    <citation type="submission" date="2016-06" db="UniProtKB">
        <authorList>
            <consortium name="WormBaseParasite"/>
        </authorList>
    </citation>
    <scope>IDENTIFICATION</scope>
</reference>
<proteinExistence type="predicted"/>
<accession>A0A183SH38</accession>
<evidence type="ECO:0000313" key="3">
    <source>
        <dbReference type="WBParaSite" id="SSLN_0000364301-mRNA-1"/>
    </source>
</evidence>
<keyword evidence="2" id="KW-1185">Reference proteome</keyword>
<name>A0A183SH38_SCHSO</name>
<evidence type="ECO:0000313" key="2">
    <source>
        <dbReference type="Proteomes" id="UP000275846"/>
    </source>
</evidence>
<gene>
    <name evidence="1" type="ORF">SSLN_LOCUS3536</name>
</gene>
<organism evidence="3">
    <name type="scientific">Schistocephalus solidus</name>
    <name type="common">Tapeworm</name>
    <dbReference type="NCBI Taxonomy" id="70667"/>
    <lineage>
        <taxon>Eukaryota</taxon>
        <taxon>Metazoa</taxon>
        <taxon>Spiralia</taxon>
        <taxon>Lophotrochozoa</taxon>
        <taxon>Platyhelminthes</taxon>
        <taxon>Cestoda</taxon>
        <taxon>Eucestoda</taxon>
        <taxon>Diphyllobothriidea</taxon>
        <taxon>Diphyllobothriidae</taxon>
        <taxon>Schistocephalus</taxon>
    </lineage>
</organism>
<dbReference type="WBParaSite" id="SSLN_0000364301-mRNA-1">
    <property type="protein sequence ID" value="SSLN_0000364301-mRNA-1"/>
    <property type="gene ID" value="SSLN_0000364301"/>
</dbReference>
<protein>
    <submittedName>
        <fullName evidence="1 3">Uncharacterized protein</fullName>
    </submittedName>
</protein>
<dbReference type="OrthoDB" id="66620at2759"/>
<sequence>MCAGKFSENSGFHLEDEDALIRPSTVITDRLGHQHVLLISPPDENIVQQLPAPRSGVHPRGFVPRRKAEEGVGQQETVFRACSQKEVDVVTGTETVGAHHSLPGSVVYPDVGVEVGNDDPFVRLRHRYRVALPLGGRSRRRCTLRVFQGYKVSDHENPADFFIDLLHIELPAEVQECLNGLDPSVEDMRKYHNPVPGKSCFLVFYFAQFVKRTYIAN</sequence>
<dbReference type="AlphaFoldDB" id="A0A183SH38"/>
<evidence type="ECO:0000313" key="1">
    <source>
        <dbReference type="EMBL" id="VDL89921.1"/>
    </source>
</evidence>
<dbReference type="Proteomes" id="UP000275846">
    <property type="component" value="Unassembled WGS sequence"/>
</dbReference>
<reference evidence="1 2" key="2">
    <citation type="submission" date="2018-11" db="EMBL/GenBank/DDBJ databases">
        <authorList>
            <consortium name="Pathogen Informatics"/>
        </authorList>
    </citation>
    <scope>NUCLEOTIDE SEQUENCE [LARGE SCALE GENOMIC DNA]</scope>
    <source>
        <strain evidence="1 2">NST_G2</strain>
    </source>
</reference>
<dbReference type="EMBL" id="UYSU01032566">
    <property type="protein sequence ID" value="VDL89921.1"/>
    <property type="molecule type" value="Genomic_DNA"/>
</dbReference>